<accession>A0A644ZZP7</accession>
<evidence type="ECO:0000313" key="2">
    <source>
        <dbReference type="EMBL" id="MPM46257.1"/>
    </source>
</evidence>
<gene>
    <name evidence="2" type="primary">rplGA_7</name>
    <name evidence="2" type="ORF">SDC9_92955</name>
</gene>
<sequence length="106" mass="10666">MVSHNGVTGLLGLAKKAGATASGTEGVRGLVRSGRSRLVLLACDCSQNAAKRVENCCSSYHAALIHTGLTMQELGAAIGSAPCSAVAVSDKGLADAIKDKGAALWQ</sequence>
<dbReference type="GO" id="GO:0005840">
    <property type="term" value="C:ribosome"/>
    <property type="evidence" value="ECO:0007669"/>
    <property type="project" value="UniProtKB-KW"/>
</dbReference>
<evidence type="ECO:0000259" key="1">
    <source>
        <dbReference type="Pfam" id="PF01248"/>
    </source>
</evidence>
<dbReference type="InterPro" id="IPR029064">
    <property type="entry name" value="Ribosomal_eL30-like_sf"/>
</dbReference>
<dbReference type="AlphaFoldDB" id="A0A644ZZP7"/>
<comment type="caution">
    <text evidence="2">The sequence shown here is derived from an EMBL/GenBank/DDBJ whole genome shotgun (WGS) entry which is preliminary data.</text>
</comment>
<organism evidence="2">
    <name type="scientific">bioreactor metagenome</name>
    <dbReference type="NCBI Taxonomy" id="1076179"/>
    <lineage>
        <taxon>unclassified sequences</taxon>
        <taxon>metagenomes</taxon>
        <taxon>ecological metagenomes</taxon>
    </lineage>
</organism>
<dbReference type="SUPFAM" id="SSF55315">
    <property type="entry name" value="L30e-like"/>
    <property type="match status" value="1"/>
</dbReference>
<protein>
    <submittedName>
        <fullName evidence="2">Putative ribosomal protein YlxQ</fullName>
    </submittedName>
</protein>
<dbReference type="EMBL" id="VSSQ01011206">
    <property type="protein sequence ID" value="MPM46257.1"/>
    <property type="molecule type" value="Genomic_DNA"/>
</dbReference>
<name>A0A644ZZP7_9ZZZZ</name>
<dbReference type="InterPro" id="IPR004038">
    <property type="entry name" value="Ribosomal_eL8/eL30/eS12/Gad45"/>
</dbReference>
<dbReference type="Pfam" id="PF01248">
    <property type="entry name" value="Ribosomal_L7Ae"/>
    <property type="match status" value="1"/>
</dbReference>
<keyword evidence="2" id="KW-0689">Ribosomal protein</keyword>
<feature type="domain" description="Ribosomal protein eL8/eL30/eS12/Gadd45" evidence="1">
    <location>
        <begin position="9"/>
        <end position="94"/>
    </location>
</feature>
<keyword evidence="2" id="KW-0687">Ribonucleoprotein</keyword>
<dbReference type="Gene3D" id="3.30.1330.30">
    <property type="match status" value="1"/>
</dbReference>
<reference evidence="2" key="1">
    <citation type="submission" date="2019-08" db="EMBL/GenBank/DDBJ databases">
        <authorList>
            <person name="Kucharzyk K."/>
            <person name="Murdoch R.W."/>
            <person name="Higgins S."/>
            <person name="Loffler F."/>
        </authorList>
    </citation>
    <scope>NUCLEOTIDE SEQUENCE</scope>
</reference>
<proteinExistence type="predicted"/>